<evidence type="ECO:0000313" key="8">
    <source>
        <dbReference type="EMBL" id="JAT23549.1"/>
    </source>
</evidence>
<feature type="non-terminal residue" evidence="8">
    <location>
        <position position="189"/>
    </location>
</feature>
<dbReference type="PROSITE" id="PS00134">
    <property type="entry name" value="TRYPSIN_HIS"/>
    <property type="match status" value="1"/>
</dbReference>
<dbReference type="AlphaFoldDB" id="A0A1B6LIQ8"/>
<dbReference type="SUPFAM" id="SSF50494">
    <property type="entry name" value="Trypsin-like serine proteases"/>
    <property type="match status" value="1"/>
</dbReference>
<dbReference type="PANTHER" id="PTHR24276:SF98">
    <property type="entry name" value="FI18310P1-RELATED"/>
    <property type="match status" value="1"/>
</dbReference>
<comment type="similarity">
    <text evidence="1">Belongs to the peptidase S1 family.</text>
</comment>
<proteinExistence type="inferred from homology"/>
<dbReference type="Pfam" id="PF00089">
    <property type="entry name" value="Trypsin"/>
    <property type="match status" value="1"/>
</dbReference>
<accession>A0A1B6LIQ8</accession>
<reference evidence="8" key="1">
    <citation type="submission" date="2015-11" db="EMBL/GenBank/DDBJ databases">
        <title>De novo transcriptome assembly of four potential Pierce s Disease insect vectors from Arizona vineyards.</title>
        <authorList>
            <person name="Tassone E.E."/>
        </authorList>
    </citation>
    <scope>NUCLEOTIDE SEQUENCE</scope>
</reference>
<feature type="chain" id="PRO_5012520422" description="Peptidase S1 domain-containing protein" evidence="6">
    <location>
        <begin position="16"/>
        <end position="189"/>
    </location>
</feature>
<dbReference type="GO" id="GO:0006508">
    <property type="term" value="P:proteolysis"/>
    <property type="evidence" value="ECO:0007669"/>
    <property type="project" value="UniProtKB-KW"/>
</dbReference>
<dbReference type="EMBL" id="GEBQ01016428">
    <property type="protein sequence ID" value="JAT23549.1"/>
    <property type="molecule type" value="Transcribed_RNA"/>
</dbReference>
<sequence length="189" mass="21450">MLVAFLALGVFQCRCYELEEIRLKTVEPVAIDKVPYATVVFSNKNKFYCSGTLVDFEYVLTAAHCLYDENGVLTEDDLSVTVMAGSERVNYVKTEVESGKVQLRQSKRIIINSRYTWSENFVKDLAIIQLKEPFNQTKYVNVSPPQDSNDEVARSKLGPRGHAWNFENSHSLSSNNANIWRSFICTGYG</sequence>
<dbReference type="PROSITE" id="PS50240">
    <property type="entry name" value="TRYPSIN_DOM"/>
    <property type="match status" value="1"/>
</dbReference>
<keyword evidence="4" id="KW-0720">Serine protease</keyword>
<evidence type="ECO:0000256" key="5">
    <source>
        <dbReference type="ARBA" id="ARBA00023157"/>
    </source>
</evidence>
<keyword evidence="5" id="KW-1015">Disulfide bond</keyword>
<dbReference type="PANTHER" id="PTHR24276">
    <property type="entry name" value="POLYSERASE-RELATED"/>
    <property type="match status" value="1"/>
</dbReference>
<organism evidence="8">
    <name type="scientific">Graphocephala atropunctata</name>
    <dbReference type="NCBI Taxonomy" id="36148"/>
    <lineage>
        <taxon>Eukaryota</taxon>
        <taxon>Metazoa</taxon>
        <taxon>Ecdysozoa</taxon>
        <taxon>Arthropoda</taxon>
        <taxon>Hexapoda</taxon>
        <taxon>Insecta</taxon>
        <taxon>Pterygota</taxon>
        <taxon>Neoptera</taxon>
        <taxon>Paraneoptera</taxon>
        <taxon>Hemiptera</taxon>
        <taxon>Auchenorrhyncha</taxon>
        <taxon>Membracoidea</taxon>
        <taxon>Cicadellidae</taxon>
        <taxon>Cicadellinae</taxon>
        <taxon>Cicadellini</taxon>
        <taxon>Graphocephala</taxon>
    </lineage>
</organism>
<dbReference type="PRINTS" id="PR00722">
    <property type="entry name" value="CHYMOTRYPSIN"/>
</dbReference>
<dbReference type="Gene3D" id="2.40.10.10">
    <property type="entry name" value="Trypsin-like serine proteases"/>
    <property type="match status" value="1"/>
</dbReference>
<dbReference type="InterPro" id="IPR050430">
    <property type="entry name" value="Peptidase_S1"/>
</dbReference>
<keyword evidence="3" id="KW-0378">Hydrolase</keyword>
<dbReference type="SMART" id="SM00020">
    <property type="entry name" value="Tryp_SPc"/>
    <property type="match status" value="1"/>
</dbReference>
<evidence type="ECO:0000256" key="6">
    <source>
        <dbReference type="SAM" id="SignalP"/>
    </source>
</evidence>
<dbReference type="GO" id="GO:0004252">
    <property type="term" value="F:serine-type endopeptidase activity"/>
    <property type="evidence" value="ECO:0007669"/>
    <property type="project" value="InterPro"/>
</dbReference>
<evidence type="ECO:0000259" key="7">
    <source>
        <dbReference type="PROSITE" id="PS50240"/>
    </source>
</evidence>
<protein>
    <recommendedName>
        <fullName evidence="7">Peptidase S1 domain-containing protein</fullName>
    </recommendedName>
</protein>
<evidence type="ECO:0000256" key="2">
    <source>
        <dbReference type="ARBA" id="ARBA00022670"/>
    </source>
</evidence>
<keyword evidence="2" id="KW-0645">Protease</keyword>
<feature type="domain" description="Peptidase S1" evidence="7">
    <location>
        <begin position="6"/>
        <end position="189"/>
    </location>
</feature>
<dbReference type="InterPro" id="IPR043504">
    <property type="entry name" value="Peptidase_S1_PA_chymotrypsin"/>
</dbReference>
<dbReference type="InterPro" id="IPR009003">
    <property type="entry name" value="Peptidase_S1_PA"/>
</dbReference>
<evidence type="ECO:0000256" key="1">
    <source>
        <dbReference type="ARBA" id="ARBA00007664"/>
    </source>
</evidence>
<evidence type="ECO:0000256" key="4">
    <source>
        <dbReference type="ARBA" id="ARBA00022825"/>
    </source>
</evidence>
<gene>
    <name evidence="8" type="ORF">g.50785</name>
</gene>
<feature type="signal peptide" evidence="6">
    <location>
        <begin position="1"/>
        <end position="15"/>
    </location>
</feature>
<dbReference type="InterPro" id="IPR001254">
    <property type="entry name" value="Trypsin_dom"/>
</dbReference>
<keyword evidence="6" id="KW-0732">Signal</keyword>
<name>A0A1B6LIQ8_9HEMI</name>
<dbReference type="InterPro" id="IPR018114">
    <property type="entry name" value="TRYPSIN_HIS"/>
</dbReference>
<evidence type="ECO:0000256" key="3">
    <source>
        <dbReference type="ARBA" id="ARBA00022801"/>
    </source>
</evidence>
<dbReference type="InterPro" id="IPR001314">
    <property type="entry name" value="Peptidase_S1A"/>
</dbReference>